<dbReference type="RefSeq" id="WP_097155532.1">
    <property type="nucleotide sequence ID" value="NZ_OBEL01000007.1"/>
</dbReference>
<feature type="transmembrane region" description="Helical" evidence="6">
    <location>
        <begin position="315"/>
        <end position="338"/>
    </location>
</feature>
<dbReference type="InterPro" id="IPR020846">
    <property type="entry name" value="MFS_dom"/>
</dbReference>
<dbReference type="PANTHER" id="PTHR23505:SF79">
    <property type="entry name" value="PROTEIN SPINSTER"/>
    <property type="match status" value="1"/>
</dbReference>
<feature type="transmembrane region" description="Helical" evidence="6">
    <location>
        <begin position="78"/>
        <end position="98"/>
    </location>
</feature>
<evidence type="ECO:0000259" key="7">
    <source>
        <dbReference type="PROSITE" id="PS50850"/>
    </source>
</evidence>
<dbReference type="InterPro" id="IPR044770">
    <property type="entry name" value="MFS_spinster-like"/>
</dbReference>
<evidence type="ECO:0000256" key="4">
    <source>
        <dbReference type="ARBA" id="ARBA00022989"/>
    </source>
</evidence>
<accession>A0A285PI97</accession>
<dbReference type="InterPro" id="IPR036259">
    <property type="entry name" value="MFS_trans_sf"/>
</dbReference>
<keyword evidence="2" id="KW-0813">Transport</keyword>
<protein>
    <submittedName>
        <fullName evidence="8">Predicted arabinose efflux permease, MFS family</fullName>
    </submittedName>
</protein>
<feature type="transmembrane region" description="Helical" evidence="6">
    <location>
        <begin position="50"/>
        <end position="71"/>
    </location>
</feature>
<feature type="transmembrane region" description="Helical" evidence="6">
    <location>
        <begin position="350"/>
        <end position="374"/>
    </location>
</feature>
<feature type="domain" description="Major facilitator superfamily (MFS) profile" evidence="7">
    <location>
        <begin position="12"/>
        <end position="426"/>
    </location>
</feature>
<dbReference type="CDD" id="cd17328">
    <property type="entry name" value="MFS_spinster_like"/>
    <property type="match status" value="1"/>
</dbReference>
<dbReference type="SUPFAM" id="SSF103473">
    <property type="entry name" value="MFS general substrate transporter"/>
    <property type="match status" value="1"/>
</dbReference>
<gene>
    <name evidence="8" type="ORF">SAMN06265368_4265</name>
</gene>
<dbReference type="PANTHER" id="PTHR23505">
    <property type="entry name" value="SPINSTER"/>
    <property type="match status" value="1"/>
</dbReference>
<feature type="transmembrane region" description="Helical" evidence="6">
    <location>
        <begin position="257"/>
        <end position="278"/>
    </location>
</feature>
<dbReference type="Pfam" id="PF07690">
    <property type="entry name" value="MFS_1"/>
    <property type="match status" value="1"/>
</dbReference>
<dbReference type="AlphaFoldDB" id="A0A285PI97"/>
<feature type="transmembrane region" description="Helical" evidence="6">
    <location>
        <begin position="12"/>
        <end position="30"/>
    </location>
</feature>
<feature type="transmembrane region" description="Helical" evidence="6">
    <location>
        <begin position="386"/>
        <end position="407"/>
    </location>
</feature>
<feature type="transmembrane region" description="Helical" evidence="6">
    <location>
        <begin position="223"/>
        <end position="245"/>
    </location>
</feature>
<comment type="subcellular location">
    <subcellularLocation>
        <location evidence="1">Membrane</location>
        <topology evidence="1">Multi-pass membrane protein</topology>
    </subcellularLocation>
</comment>
<dbReference type="InterPro" id="IPR011701">
    <property type="entry name" value="MFS"/>
</dbReference>
<feature type="transmembrane region" description="Helical" evidence="6">
    <location>
        <begin position="165"/>
        <end position="185"/>
    </location>
</feature>
<keyword evidence="5 6" id="KW-0472">Membrane</keyword>
<dbReference type="GO" id="GO:0022857">
    <property type="term" value="F:transmembrane transporter activity"/>
    <property type="evidence" value="ECO:0007669"/>
    <property type="project" value="InterPro"/>
</dbReference>
<evidence type="ECO:0000256" key="1">
    <source>
        <dbReference type="ARBA" id="ARBA00004141"/>
    </source>
</evidence>
<keyword evidence="4 6" id="KW-1133">Transmembrane helix</keyword>
<dbReference type="OrthoDB" id="9784658at2"/>
<keyword evidence="3 6" id="KW-0812">Transmembrane</keyword>
<evidence type="ECO:0000256" key="3">
    <source>
        <dbReference type="ARBA" id="ARBA00022692"/>
    </source>
</evidence>
<feature type="transmembrane region" description="Helical" evidence="6">
    <location>
        <begin position="138"/>
        <end position="159"/>
    </location>
</feature>
<dbReference type="PROSITE" id="PS50850">
    <property type="entry name" value="MFS"/>
    <property type="match status" value="1"/>
</dbReference>
<keyword evidence="9" id="KW-1185">Reference proteome</keyword>
<evidence type="ECO:0000313" key="8">
    <source>
        <dbReference type="EMBL" id="SNZ21148.1"/>
    </source>
</evidence>
<dbReference type="Gene3D" id="1.20.1250.20">
    <property type="entry name" value="MFS general substrate transporter like domains"/>
    <property type="match status" value="1"/>
</dbReference>
<evidence type="ECO:0000256" key="2">
    <source>
        <dbReference type="ARBA" id="ARBA00022448"/>
    </source>
</evidence>
<name>A0A285PI97_9HYPH</name>
<feature type="transmembrane region" description="Helical" evidence="6">
    <location>
        <begin position="290"/>
        <end position="309"/>
    </location>
</feature>
<evidence type="ECO:0000313" key="9">
    <source>
        <dbReference type="Proteomes" id="UP000219439"/>
    </source>
</evidence>
<dbReference type="EMBL" id="OBEL01000007">
    <property type="protein sequence ID" value="SNZ21148.1"/>
    <property type="molecule type" value="Genomic_DNA"/>
</dbReference>
<proteinExistence type="predicted"/>
<reference evidence="8 9" key="1">
    <citation type="submission" date="2017-09" db="EMBL/GenBank/DDBJ databases">
        <authorList>
            <person name="Ehlers B."/>
            <person name="Leendertz F.H."/>
        </authorList>
    </citation>
    <scope>NUCLEOTIDE SEQUENCE [LARGE SCALE GENOMIC DNA]</scope>
    <source>
        <strain evidence="8 9">DSM 18289</strain>
    </source>
</reference>
<dbReference type="Proteomes" id="UP000219439">
    <property type="component" value="Unassembled WGS sequence"/>
</dbReference>
<dbReference type="GO" id="GO:0016020">
    <property type="term" value="C:membrane"/>
    <property type="evidence" value="ECO:0007669"/>
    <property type="project" value="UniProtKB-SubCell"/>
</dbReference>
<evidence type="ECO:0000256" key="6">
    <source>
        <dbReference type="SAM" id="Phobius"/>
    </source>
</evidence>
<organism evidence="8 9">
    <name type="scientific">Cohaesibacter gelatinilyticus</name>
    <dbReference type="NCBI Taxonomy" id="372072"/>
    <lineage>
        <taxon>Bacteria</taxon>
        <taxon>Pseudomonadati</taxon>
        <taxon>Pseudomonadota</taxon>
        <taxon>Alphaproteobacteria</taxon>
        <taxon>Hyphomicrobiales</taxon>
        <taxon>Cohaesibacteraceae</taxon>
    </lineage>
</organism>
<evidence type="ECO:0000256" key="5">
    <source>
        <dbReference type="ARBA" id="ARBA00023136"/>
    </source>
</evidence>
<sequence>MAQKGNPANRKLLYLLTAMFSLSYLDRQILNITLNDIGAEFSLTDLQLGSLSGIAFAIVYVVFGFPVARLVRPGNRKVIAVAALSFWSTMTALMGIAGSFVTLLLARIGVGVGEAGCVPPSHSMIIDAFPPEKRASALSFYSAGTNIGIFLAFLVGGILTAKFGWRIAFLAAGLPGIALAIWIYFKLDEPASPVASTDRQSEKKSYASLARALLADKSTRHTLIGVALTAMVGLGASAWIATFLIRVHALEIAQVGVYLAVTIGIIGAVGTWLGGVLSDRLGRKNPTWRLKFVAVTIVIAKPFSILFYLQDQTMVALVIFVIPAMVGAMFVGPSFSHLYSRFEASSRPMITAILMFVINLVGLGLGPTLVGLISDMLAPTEGEGSLRYALVLLQIAGLWAAVHFWIAGRAMSDVSARSRKVEALFG</sequence>